<accession>A0A926EJF2</accession>
<dbReference type="Pfam" id="PF08245">
    <property type="entry name" value="Mur_ligase_M"/>
    <property type="match status" value="1"/>
</dbReference>
<dbReference type="GO" id="GO:0051301">
    <property type="term" value="P:cell division"/>
    <property type="evidence" value="ECO:0007669"/>
    <property type="project" value="UniProtKB-KW"/>
</dbReference>
<dbReference type="Gene3D" id="3.40.1390.10">
    <property type="entry name" value="MurE/MurF, N-terminal domain"/>
    <property type="match status" value="1"/>
</dbReference>
<evidence type="ECO:0000256" key="2">
    <source>
        <dbReference type="ARBA" id="ARBA00022598"/>
    </source>
</evidence>
<proteinExistence type="inferred from homology"/>
<evidence type="ECO:0000256" key="3">
    <source>
        <dbReference type="ARBA" id="ARBA00022618"/>
    </source>
</evidence>
<sequence length="456" mass="49812">MQALTIKEIAEAIGCGGSPAQGTITQISTDSRQIPKDCLFVALEGERFDGHDYIACALEKGAAYAVAHKKGNYDSQRVLYVKNTQEALLDIGGLYRSKFQIRCVGITGSVGKTTTKDMIAQVVSAEYHTLKTQGNLNNEIGLPKTLFELDNSYEAAVIEMGMSGFGEIRRLAQVAQPQIGVITNIGVSHIEMLGSRENILKAKLELAEVLPDGAPLILCGDNDLLSKVKDARLDVCFYGIENPACDIRAENMIERDGKTTFELCLQGTRIPVTLPCVGRHNVLNALAACAVGRILKISLQKCVQALQRYTPSGMRQKIVNYKSYTVVEDCYNASPDSMKAALATLGKYPCDGKRIAVLGDMLELGKLGPQAHCEIGKLVAKNGIDSLLAYGEQAGYYIQGARSAGLYDCIHYEEKEKIADHLREILQPGDVVWIKGSRGMKMEDIIHGLYEEKQDK</sequence>
<keyword evidence="7 10" id="KW-0573">Peptidoglycan synthesis</keyword>
<dbReference type="InterPro" id="IPR004101">
    <property type="entry name" value="Mur_ligase_C"/>
</dbReference>
<dbReference type="NCBIfam" id="TIGR01143">
    <property type="entry name" value="murF"/>
    <property type="match status" value="1"/>
</dbReference>
<dbReference type="Gene3D" id="3.90.190.20">
    <property type="entry name" value="Mur ligase, C-terminal domain"/>
    <property type="match status" value="1"/>
</dbReference>
<organism evidence="15 16">
    <name type="scientific">Youxingia wuxianensis</name>
    <dbReference type="NCBI Taxonomy" id="2763678"/>
    <lineage>
        <taxon>Bacteria</taxon>
        <taxon>Bacillati</taxon>
        <taxon>Bacillota</taxon>
        <taxon>Clostridia</taxon>
        <taxon>Eubacteriales</taxon>
        <taxon>Oscillospiraceae</taxon>
        <taxon>Youxingia</taxon>
    </lineage>
</organism>
<comment type="subcellular location">
    <subcellularLocation>
        <location evidence="10 11">Cytoplasm</location>
    </subcellularLocation>
</comment>
<dbReference type="InterPro" id="IPR035911">
    <property type="entry name" value="MurE/MurF_N"/>
</dbReference>
<dbReference type="SUPFAM" id="SSF53244">
    <property type="entry name" value="MurD-like peptide ligases, peptide-binding domain"/>
    <property type="match status" value="1"/>
</dbReference>
<keyword evidence="2 10" id="KW-0436">Ligase</keyword>
<evidence type="ECO:0000256" key="9">
    <source>
        <dbReference type="ARBA" id="ARBA00023316"/>
    </source>
</evidence>
<evidence type="ECO:0000256" key="7">
    <source>
        <dbReference type="ARBA" id="ARBA00022984"/>
    </source>
</evidence>
<comment type="similarity">
    <text evidence="10">Belongs to the MurCDEF family. MurF subfamily.</text>
</comment>
<evidence type="ECO:0000259" key="14">
    <source>
        <dbReference type="Pfam" id="PF08245"/>
    </source>
</evidence>
<evidence type="ECO:0000256" key="6">
    <source>
        <dbReference type="ARBA" id="ARBA00022960"/>
    </source>
</evidence>
<dbReference type="EC" id="6.3.2.10" evidence="10 11"/>
<keyword evidence="8 10" id="KW-0131">Cell cycle</keyword>
<dbReference type="GO" id="GO:0009252">
    <property type="term" value="P:peptidoglycan biosynthetic process"/>
    <property type="evidence" value="ECO:0007669"/>
    <property type="project" value="UniProtKB-UniRule"/>
</dbReference>
<dbReference type="RefSeq" id="WP_262394312.1">
    <property type="nucleotide sequence ID" value="NZ_JACRTD010000002.1"/>
</dbReference>
<protein>
    <recommendedName>
        <fullName evidence="10 11">UDP-N-acetylmuramoyl-tripeptide--D-alanyl-D-alanine ligase</fullName>
        <ecNumber evidence="10 11">6.3.2.10</ecNumber>
    </recommendedName>
    <alternativeName>
        <fullName evidence="10">D-alanyl-D-alanine-adding enzyme</fullName>
    </alternativeName>
</protein>
<dbReference type="InterPro" id="IPR036615">
    <property type="entry name" value="Mur_ligase_C_dom_sf"/>
</dbReference>
<name>A0A926EJF2_9FIRM</name>
<comment type="caution">
    <text evidence="15">The sequence shown here is derived from an EMBL/GenBank/DDBJ whole genome shotgun (WGS) entry which is preliminary data.</text>
</comment>
<dbReference type="InterPro" id="IPR005863">
    <property type="entry name" value="UDP-N-AcMur_synth"/>
</dbReference>
<dbReference type="PANTHER" id="PTHR43024">
    <property type="entry name" value="UDP-N-ACETYLMURAMOYL-TRIPEPTIDE--D-ALANYL-D-ALANINE LIGASE"/>
    <property type="match status" value="1"/>
</dbReference>
<evidence type="ECO:0000256" key="11">
    <source>
        <dbReference type="RuleBase" id="RU004136"/>
    </source>
</evidence>
<dbReference type="GO" id="GO:0005737">
    <property type="term" value="C:cytoplasm"/>
    <property type="evidence" value="ECO:0007669"/>
    <property type="project" value="UniProtKB-SubCell"/>
</dbReference>
<dbReference type="EMBL" id="JACRTD010000002">
    <property type="protein sequence ID" value="MBC8584478.1"/>
    <property type="molecule type" value="Genomic_DNA"/>
</dbReference>
<dbReference type="GO" id="GO:0047480">
    <property type="term" value="F:UDP-N-acetylmuramoyl-tripeptide-D-alanyl-D-alanine ligase activity"/>
    <property type="evidence" value="ECO:0007669"/>
    <property type="project" value="UniProtKB-UniRule"/>
</dbReference>
<dbReference type="InterPro" id="IPR051046">
    <property type="entry name" value="MurCDEF_CellWall_CoF430Synth"/>
</dbReference>
<comment type="pathway">
    <text evidence="10 11">Cell wall biogenesis; peptidoglycan biosynthesis.</text>
</comment>
<evidence type="ECO:0000256" key="10">
    <source>
        <dbReference type="HAMAP-Rule" id="MF_02019"/>
    </source>
</evidence>
<feature type="domain" description="Mur ligase central" evidence="14">
    <location>
        <begin position="106"/>
        <end position="291"/>
    </location>
</feature>
<evidence type="ECO:0000256" key="5">
    <source>
        <dbReference type="ARBA" id="ARBA00022840"/>
    </source>
</evidence>
<keyword evidence="3 10" id="KW-0132">Cell division</keyword>
<dbReference type="Gene3D" id="3.40.1190.10">
    <property type="entry name" value="Mur-like, catalytic domain"/>
    <property type="match status" value="1"/>
</dbReference>
<dbReference type="InterPro" id="IPR000713">
    <property type="entry name" value="Mur_ligase_N"/>
</dbReference>
<comment type="catalytic activity">
    <reaction evidence="10 11">
        <text>D-alanyl-D-alanine + UDP-N-acetyl-alpha-D-muramoyl-L-alanyl-gamma-D-glutamyl-meso-2,6-diaminopimelate + ATP = UDP-N-acetyl-alpha-D-muramoyl-L-alanyl-gamma-D-glutamyl-meso-2,6-diaminopimeloyl-D-alanyl-D-alanine + ADP + phosphate + H(+)</text>
        <dbReference type="Rhea" id="RHEA:28374"/>
        <dbReference type="ChEBI" id="CHEBI:15378"/>
        <dbReference type="ChEBI" id="CHEBI:30616"/>
        <dbReference type="ChEBI" id="CHEBI:43474"/>
        <dbReference type="ChEBI" id="CHEBI:57822"/>
        <dbReference type="ChEBI" id="CHEBI:61386"/>
        <dbReference type="ChEBI" id="CHEBI:83905"/>
        <dbReference type="ChEBI" id="CHEBI:456216"/>
        <dbReference type="EC" id="6.3.2.10"/>
    </reaction>
</comment>
<evidence type="ECO:0000256" key="4">
    <source>
        <dbReference type="ARBA" id="ARBA00022741"/>
    </source>
</evidence>
<evidence type="ECO:0000259" key="13">
    <source>
        <dbReference type="Pfam" id="PF02875"/>
    </source>
</evidence>
<keyword evidence="1 10" id="KW-0963">Cytoplasm</keyword>
<dbReference type="HAMAP" id="MF_02019">
    <property type="entry name" value="MurF"/>
    <property type="match status" value="1"/>
</dbReference>
<dbReference type="GO" id="GO:0005524">
    <property type="term" value="F:ATP binding"/>
    <property type="evidence" value="ECO:0007669"/>
    <property type="project" value="UniProtKB-UniRule"/>
</dbReference>
<dbReference type="Pfam" id="PF01225">
    <property type="entry name" value="Mur_ligase"/>
    <property type="match status" value="1"/>
</dbReference>
<dbReference type="PANTHER" id="PTHR43024:SF1">
    <property type="entry name" value="UDP-N-ACETYLMURAMOYL-TRIPEPTIDE--D-ALANYL-D-ALANINE LIGASE"/>
    <property type="match status" value="1"/>
</dbReference>
<evidence type="ECO:0000259" key="12">
    <source>
        <dbReference type="Pfam" id="PF01225"/>
    </source>
</evidence>
<keyword evidence="16" id="KW-1185">Reference proteome</keyword>
<evidence type="ECO:0000256" key="8">
    <source>
        <dbReference type="ARBA" id="ARBA00023306"/>
    </source>
</evidence>
<dbReference type="InterPro" id="IPR013221">
    <property type="entry name" value="Mur_ligase_cen"/>
</dbReference>
<feature type="domain" description="Mur ligase N-terminal catalytic" evidence="12">
    <location>
        <begin position="23"/>
        <end position="78"/>
    </location>
</feature>
<dbReference type="InterPro" id="IPR036565">
    <property type="entry name" value="Mur-like_cat_sf"/>
</dbReference>
<evidence type="ECO:0000313" key="15">
    <source>
        <dbReference type="EMBL" id="MBC8584478.1"/>
    </source>
</evidence>
<keyword evidence="4 10" id="KW-0547">Nucleotide-binding</keyword>
<keyword evidence="6 10" id="KW-0133">Cell shape</keyword>
<evidence type="ECO:0000313" key="16">
    <source>
        <dbReference type="Proteomes" id="UP000623678"/>
    </source>
</evidence>
<dbReference type="AlphaFoldDB" id="A0A926EJF2"/>
<dbReference type="GO" id="GO:0071555">
    <property type="term" value="P:cell wall organization"/>
    <property type="evidence" value="ECO:0007669"/>
    <property type="project" value="UniProtKB-KW"/>
</dbReference>
<evidence type="ECO:0000256" key="1">
    <source>
        <dbReference type="ARBA" id="ARBA00022490"/>
    </source>
</evidence>
<feature type="binding site" evidence="10">
    <location>
        <begin position="108"/>
        <end position="114"/>
    </location>
    <ligand>
        <name>ATP</name>
        <dbReference type="ChEBI" id="CHEBI:30616"/>
    </ligand>
</feature>
<comment type="function">
    <text evidence="10 11">Involved in cell wall formation. Catalyzes the final step in the synthesis of UDP-N-acetylmuramoyl-pentapeptide, the precursor of murein.</text>
</comment>
<keyword evidence="9 10" id="KW-0961">Cell wall biogenesis/degradation</keyword>
<feature type="domain" description="Mur ligase C-terminal" evidence="13">
    <location>
        <begin position="315"/>
        <end position="438"/>
    </location>
</feature>
<dbReference type="Pfam" id="PF02875">
    <property type="entry name" value="Mur_ligase_C"/>
    <property type="match status" value="1"/>
</dbReference>
<dbReference type="Proteomes" id="UP000623678">
    <property type="component" value="Unassembled WGS sequence"/>
</dbReference>
<keyword evidence="5 10" id="KW-0067">ATP-binding</keyword>
<gene>
    <name evidence="10" type="primary">murF</name>
    <name evidence="15" type="ORF">H8705_02645</name>
</gene>
<dbReference type="SUPFAM" id="SSF63418">
    <property type="entry name" value="MurE/MurF N-terminal domain"/>
    <property type="match status" value="1"/>
</dbReference>
<reference evidence="15" key="1">
    <citation type="submission" date="2020-08" db="EMBL/GenBank/DDBJ databases">
        <title>Genome public.</title>
        <authorList>
            <person name="Liu C."/>
            <person name="Sun Q."/>
        </authorList>
    </citation>
    <scope>NUCLEOTIDE SEQUENCE</scope>
    <source>
        <strain evidence="15">NSJ-64</strain>
    </source>
</reference>
<dbReference type="GO" id="GO:0008360">
    <property type="term" value="P:regulation of cell shape"/>
    <property type="evidence" value="ECO:0007669"/>
    <property type="project" value="UniProtKB-KW"/>
</dbReference>
<dbReference type="SUPFAM" id="SSF53623">
    <property type="entry name" value="MurD-like peptide ligases, catalytic domain"/>
    <property type="match status" value="1"/>
</dbReference>